<feature type="transmembrane region" description="Helical" evidence="1">
    <location>
        <begin position="33"/>
        <end position="56"/>
    </location>
</feature>
<evidence type="ECO:0000313" key="4">
    <source>
        <dbReference type="WBParaSite" id="GPUH_0002048701-mRNA-1"/>
    </source>
</evidence>
<evidence type="ECO:0000256" key="1">
    <source>
        <dbReference type="SAM" id="Phobius"/>
    </source>
</evidence>
<name>A0A183EHM1_9BILA</name>
<reference evidence="4" key="1">
    <citation type="submission" date="2016-06" db="UniProtKB">
        <authorList>
            <consortium name="WormBaseParasite"/>
        </authorList>
    </citation>
    <scope>IDENTIFICATION</scope>
</reference>
<keyword evidence="1" id="KW-1133">Transmembrane helix</keyword>
<dbReference type="AlphaFoldDB" id="A0A183EHM1"/>
<evidence type="ECO:0000313" key="2">
    <source>
        <dbReference type="EMBL" id="VDN36097.1"/>
    </source>
</evidence>
<proteinExistence type="predicted"/>
<evidence type="ECO:0000313" key="3">
    <source>
        <dbReference type="Proteomes" id="UP000271098"/>
    </source>
</evidence>
<keyword evidence="1" id="KW-0812">Transmembrane</keyword>
<keyword evidence="1" id="KW-0472">Membrane</keyword>
<feature type="transmembrane region" description="Helical" evidence="1">
    <location>
        <begin position="68"/>
        <end position="88"/>
    </location>
</feature>
<dbReference type="WBParaSite" id="GPUH_0002048701-mRNA-1">
    <property type="protein sequence ID" value="GPUH_0002048701-mRNA-1"/>
    <property type="gene ID" value="GPUH_0002048701"/>
</dbReference>
<protein>
    <submittedName>
        <fullName evidence="4">G_PROTEIN_RECEP_F1_2 domain-containing protein</fullName>
    </submittedName>
</protein>
<dbReference type="Proteomes" id="UP000271098">
    <property type="component" value="Unassembled WGS sequence"/>
</dbReference>
<dbReference type="EMBL" id="UYRT01090469">
    <property type="protein sequence ID" value="VDN36097.1"/>
    <property type="molecule type" value="Genomic_DNA"/>
</dbReference>
<organism evidence="4">
    <name type="scientific">Gongylonema pulchrum</name>
    <dbReference type="NCBI Taxonomy" id="637853"/>
    <lineage>
        <taxon>Eukaryota</taxon>
        <taxon>Metazoa</taxon>
        <taxon>Ecdysozoa</taxon>
        <taxon>Nematoda</taxon>
        <taxon>Chromadorea</taxon>
        <taxon>Rhabditida</taxon>
        <taxon>Spirurina</taxon>
        <taxon>Spiruromorpha</taxon>
        <taxon>Spiruroidea</taxon>
        <taxon>Gongylonematidae</taxon>
        <taxon>Gongylonema</taxon>
    </lineage>
</organism>
<sequence>CRYNSVNSAVHANLPWNCLGEVASYFELFCFQIISLMLMLNSVDLLFFLPNLVVFIARLLKMHEARLYNAYAKLITFSCALDILVIVLRRQADITRELLQRFPFLSCFHFLVKVRTKPTPVTTVRRNNYSLR</sequence>
<reference evidence="2 3" key="2">
    <citation type="submission" date="2018-11" db="EMBL/GenBank/DDBJ databases">
        <authorList>
            <consortium name="Pathogen Informatics"/>
        </authorList>
    </citation>
    <scope>NUCLEOTIDE SEQUENCE [LARGE SCALE GENOMIC DNA]</scope>
</reference>
<keyword evidence="3" id="KW-1185">Reference proteome</keyword>
<dbReference type="OrthoDB" id="5851351at2759"/>
<accession>A0A183EHM1</accession>
<gene>
    <name evidence="2" type="ORF">GPUH_LOCUS20460</name>
</gene>